<dbReference type="CDD" id="cd02619">
    <property type="entry name" value="Peptidase_C1"/>
    <property type="match status" value="1"/>
</dbReference>
<comment type="caution">
    <text evidence="4">The sequence shown here is derived from an EMBL/GenBank/DDBJ whole genome shotgun (WGS) entry which is preliminary data.</text>
</comment>
<dbReference type="GO" id="GO:0008234">
    <property type="term" value="F:cysteine-type peptidase activity"/>
    <property type="evidence" value="ECO:0007669"/>
    <property type="project" value="InterPro"/>
</dbReference>
<keyword evidence="2" id="KW-0812">Transmembrane</keyword>
<dbReference type="Proteomes" id="UP000824201">
    <property type="component" value="Unassembled WGS sequence"/>
</dbReference>
<evidence type="ECO:0000313" key="5">
    <source>
        <dbReference type="Proteomes" id="UP000824201"/>
    </source>
</evidence>
<evidence type="ECO:0000256" key="2">
    <source>
        <dbReference type="SAM" id="Phobius"/>
    </source>
</evidence>
<keyword evidence="2" id="KW-1133">Transmembrane helix</keyword>
<dbReference type="InterPro" id="IPR038765">
    <property type="entry name" value="Papain-like_cys_pep_sf"/>
</dbReference>
<dbReference type="Gene3D" id="3.90.70.10">
    <property type="entry name" value="Cysteine proteinases"/>
    <property type="match status" value="1"/>
</dbReference>
<dbReference type="EMBL" id="DVHN01000103">
    <property type="protein sequence ID" value="HIR88904.1"/>
    <property type="molecule type" value="Genomic_DNA"/>
</dbReference>
<dbReference type="Pfam" id="PF18560">
    <property type="entry name" value="Lectin_like"/>
    <property type="match status" value="1"/>
</dbReference>
<reference evidence="4" key="2">
    <citation type="journal article" date="2021" name="PeerJ">
        <title>Extensive microbial diversity within the chicken gut microbiome revealed by metagenomics and culture.</title>
        <authorList>
            <person name="Gilroy R."/>
            <person name="Ravi A."/>
            <person name="Getino M."/>
            <person name="Pursley I."/>
            <person name="Horton D.L."/>
            <person name="Alikhan N.F."/>
            <person name="Baker D."/>
            <person name="Gharbi K."/>
            <person name="Hall N."/>
            <person name="Watson M."/>
            <person name="Adriaenssens E.M."/>
            <person name="Foster-Nyarko E."/>
            <person name="Jarju S."/>
            <person name="Secka A."/>
            <person name="Antonio M."/>
            <person name="Oren A."/>
            <person name="Chaudhuri R.R."/>
            <person name="La Ragione R."/>
            <person name="Hildebrand F."/>
            <person name="Pallen M.J."/>
        </authorList>
    </citation>
    <scope>NUCLEOTIDE SEQUENCE</scope>
    <source>
        <strain evidence="4">ChiW13-3771</strain>
    </source>
</reference>
<keyword evidence="2" id="KW-0472">Membrane</keyword>
<feature type="domain" description="Peptidase C1A papain C-terminal" evidence="3">
    <location>
        <begin position="178"/>
        <end position="392"/>
    </location>
</feature>
<dbReference type="GO" id="GO:0006508">
    <property type="term" value="P:proteolysis"/>
    <property type="evidence" value="ECO:0007669"/>
    <property type="project" value="InterPro"/>
</dbReference>
<dbReference type="AlphaFoldDB" id="A0A9D1JDD5"/>
<comment type="similarity">
    <text evidence="1">Belongs to the peptidase C1 family.</text>
</comment>
<dbReference type="SUPFAM" id="SSF54001">
    <property type="entry name" value="Cysteine proteinases"/>
    <property type="match status" value="1"/>
</dbReference>
<organism evidence="4 5">
    <name type="scientific">Candidatus Fimimorpha faecalis</name>
    <dbReference type="NCBI Taxonomy" id="2840824"/>
    <lineage>
        <taxon>Bacteria</taxon>
        <taxon>Bacillati</taxon>
        <taxon>Bacillota</taxon>
        <taxon>Clostridia</taxon>
        <taxon>Eubacteriales</taxon>
        <taxon>Candidatus Fimimorpha</taxon>
    </lineage>
</organism>
<dbReference type="Pfam" id="PF00112">
    <property type="entry name" value="Peptidase_C1"/>
    <property type="match status" value="1"/>
</dbReference>
<feature type="transmembrane region" description="Helical" evidence="2">
    <location>
        <begin position="7"/>
        <end position="26"/>
    </location>
</feature>
<reference evidence="4" key="1">
    <citation type="submission" date="2020-10" db="EMBL/GenBank/DDBJ databases">
        <authorList>
            <person name="Gilroy R."/>
        </authorList>
    </citation>
    <scope>NUCLEOTIDE SEQUENCE</scope>
    <source>
        <strain evidence="4">ChiW13-3771</strain>
    </source>
</reference>
<dbReference type="InterPro" id="IPR040528">
    <property type="entry name" value="Lectin-like"/>
</dbReference>
<gene>
    <name evidence="4" type="ORF">IAC96_08155</name>
</gene>
<dbReference type="SMART" id="SM00645">
    <property type="entry name" value="Pept_C1"/>
    <property type="match status" value="1"/>
</dbReference>
<protein>
    <submittedName>
        <fullName evidence="4">Cell surface protein</fullName>
    </submittedName>
</protein>
<evidence type="ECO:0000313" key="4">
    <source>
        <dbReference type="EMBL" id="HIR88904.1"/>
    </source>
</evidence>
<name>A0A9D1JDD5_9FIRM</name>
<evidence type="ECO:0000259" key="3">
    <source>
        <dbReference type="SMART" id="SM00645"/>
    </source>
</evidence>
<proteinExistence type="inferred from homology"/>
<accession>A0A9D1JDD5</accession>
<dbReference type="PANTHER" id="PTHR12411">
    <property type="entry name" value="CYSTEINE PROTEASE FAMILY C1-RELATED"/>
    <property type="match status" value="1"/>
</dbReference>
<sequence>MRLRKYYIGLGILLLMITIMSSYHYMKVEAVKEGYSEAVISDQWDWIIAEQVNKNPIVIEVDGTILSAETGHAYLSRSGEVMIPSEVLREGMRCATRFYDGNRLIAEKNTRRLDLVLSSSDTLSLEDDGSIENPLVIKGDSLFIAASVAANALQYDMEWNQQERWIRFKDRNPTLASLPVQYDQRMAGRSPVVRDQGSENTCWAYVACETLEASLLPEEHLIFSEDHMVKNNSFYRTAQEGGEYSIAMSYLLAWQGPVQLGEESSTVPVKHVQEIQLIPKKDLEKIKEAVYLYGGIQSSLYFDLANETSESIYYNKTTNSYCYIGTEKPNHDIVIVGWDDAYPKENFNTPLQGNGAFLCQNSWGNEFGDNGYFWISYYDSNIGINNVAYTKVEPTTNYSGIYQSDLCGMLATAGFESDQAYFANVFTATRNESLSAAGFYAVGVNTEYEVYVISEFSGVESLSGGKKVAEGVLSNEGYYTIDFNEEIGVTEGTRFAVVVKIKTPGNEYPVAVESIAGQNFAHHVDISDGEGYISASMSEWKNTEQHYQSNVCLKVYTK</sequence>
<dbReference type="InterPro" id="IPR013128">
    <property type="entry name" value="Peptidase_C1A"/>
</dbReference>
<dbReference type="InterPro" id="IPR000668">
    <property type="entry name" value="Peptidase_C1A_C"/>
</dbReference>
<evidence type="ECO:0000256" key="1">
    <source>
        <dbReference type="ARBA" id="ARBA00008455"/>
    </source>
</evidence>